<gene>
    <name evidence="2" type="ORF">FIBSPDRAFT_319062</name>
</gene>
<organism evidence="2 3">
    <name type="scientific">Athelia psychrophila</name>
    <dbReference type="NCBI Taxonomy" id="1759441"/>
    <lineage>
        <taxon>Eukaryota</taxon>
        <taxon>Fungi</taxon>
        <taxon>Dikarya</taxon>
        <taxon>Basidiomycota</taxon>
        <taxon>Agaricomycotina</taxon>
        <taxon>Agaricomycetes</taxon>
        <taxon>Agaricomycetidae</taxon>
        <taxon>Atheliales</taxon>
        <taxon>Atheliaceae</taxon>
        <taxon>Athelia</taxon>
    </lineage>
</organism>
<feature type="signal peptide" evidence="1">
    <location>
        <begin position="1"/>
        <end position="23"/>
    </location>
</feature>
<reference evidence="2 3" key="1">
    <citation type="journal article" date="2016" name="Mol. Biol. Evol.">
        <title>Comparative Genomics of Early-Diverging Mushroom-Forming Fungi Provides Insights into the Origins of Lignocellulose Decay Capabilities.</title>
        <authorList>
            <person name="Nagy L.G."/>
            <person name="Riley R."/>
            <person name="Tritt A."/>
            <person name="Adam C."/>
            <person name="Daum C."/>
            <person name="Floudas D."/>
            <person name="Sun H."/>
            <person name="Yadav J.S."/>
            <person name="Pangilinan J."/>
            <person name="Larsson K.H."/>
            <person name="Matsuura K."/>
            <person name="Barry K."/>
            <person name="Labutti K."/>
            <person name="Kuo R."/>
            <person name="Ohm R.A."/>
            <person name="Bhattacharya S.S."/>
            <person name="Shirouzu T."/>
            <person name="Yoshinaga Y."/>
            <person name="Martin F.M."/>
            <person name="Grigoriev I.V."/>
            <person name="Hibbett D.S."/>
        </authorList>
    </citation>
    <scope>NUCLEOTIDE SEQUENCE [LARGE SCALE GENOMIC DNA]</scope>
    <source>
        <strain evidence="2 3">CBS 109695</strain>
    </source>
</reference>
<keyword evidence="1" id="KW-0732">Signal</keyword>
<keyword evidence="3" id="KW-1185">Reference proteome</keyword>
<dbReference type="Proteomes" id="UP000076532">
    <property type="component" value="Unassembled WGS sequence"/>
</dbReference>
<feature type="chain" id="PRO_5007878715" description="F-box domain-containing protein" evidence="1">
    <location>
        <begin position="24"/>
        <end position="260"/>
    </location>
</feature>
<proteinExistence type="predicted"/>
<dbReference type="EMBL" id="KV417510">
    <property type="protein sequence ID" value="KZP27064.1"/>
    <property type="molecule type" value="Genomic_DNA"/>
</dbReference>
<name>A0A166QEL2_9AGAM</name>
<sequence length="260" mass="29057">MWAWHYLSSCALVARSWVWSSRSHQFRTLHFVYSRQRQQLSGLLDLIRSPICTINNHVFEINLDFLTLLASDMMSLASLSKIRSIELRGPPWPSPPEVASWQDGLSTLLASFTHLTTLEISFVSFTSLSPFATLAGACSNLQTLSIRIAYLPLGSPSDTYPPRHFPPPAMRSLRVTESGGRCDALYDWLSSAPKPLRIDSIVIRTCGREYTASLLGLLRNAEPSLENLAIYTPESKCHVSACFAQAWTNRTYRSTSSTTP</sequence>
<accession>A0A166QEL2</accession>
<evidence type="ECO:0000313" key="3">
    <source>
        <dbReference type="Proteomes" id="UP000076532"/>
    </source>
</evidence>
<dbReference type="InterPro" id="IPR032675">
    <property type="entry name" value="LRR_dom_sf"/>
</dbReference>
<evidence type="ECO:0008006" key="4">
    <source>
        <dbReference type="Google" id="ProtNLM"/>
    </source>
</evidence>
<dbReference type="Gene3D" id="3.80.10.10">
    <property type="entry name" value="Ribonuclease Inhibitor"/>
    <property type="match status" value="1"/>
</dbReference>
<dbReference type="SUPFAM" id="SSF52047">
    <property type="entry name" value="RNI-like"/>
    <property type="match status" value="1"/>
</dbReference>
<dbReference type="AlphaFoldDB" id="A0A166QEL2"/>
<evidence type="ECO:0000313" key="2">
    <source>
        <dbReference type="EMBL" id="KZP27064.1"/>
    </source>
</evidence>
<protein>
    <recommendedName>
        <fullName evidence="4">F-box domain-containing protein</fullName>
    </recommendedName>
</protein>
<evidence type="ECO:0000256" key="1">
    <source>
        <dbReference type="SAM" id="SignalP"/>
    </source>
</evidence>